<dbReference type="AlphaFoldDB" id="A0A6J4S360"/>
<evidence type="ECO:0008006" key="2">
    <source>
        <dbReference type="Google" id="ProtNLM"/>
    </source>
</evidence>
<organism evidence="1">
    <name type="scientific">uncultured Sphingomonas sp</name>
    <dbReference type="NCBI Taxonomy" id="158754"/>
    <lineage>
        <taxon>Bacteria</taxon>
        <taxon>Pseudomonadati</taxon>
        <taxon>Pseudomonadota</taxon>
        <taxon>Alphaproteobacteria</taxon>
        <taxon>Sphingomonadales</taxon>
        <taxon>Sphingomonadaceae</taxon>
        <taxon>Sphingomonas</taxon>
        <taxon>environmental samples</taxon>
    </lineage>
</organism>
<proteinExistence type="predicted"/>
<sequence length="103" mass="11423">MSAGRAELEGRWLQLTRVALPEVAVQRGWLLRFDHCFQRVLLDAACGCCWYERIEGRPAYRHAPGPVLVKAVELGEALLAGTADLPALNRKSLALRGRLRTGN</sequence>
<gene>
    <name evidence="1" type="ORF">AVDCRST_MAG09-692</name>
</gene>
<protein>
    <recommendedName>
        <fullName evidence="2">GCN5-related N-acetyltransferase</fullName>
    </recommendedName>
</protein>
<accession>A0A6J4S360</accession>
<name>A0A6J4S360_9SPHN</name>
<dbReference type="EMBL" id="CADCVZ010000001">
    <property type="protein sequence ID" value="CAA9488539.1"/>
    <property type="molecule type" value="Genomic_DNA"/>
</dbReference>
<evidence type="ECO:0000313" key="1">
    <source>
        <dbReference type="EMBL" id="CAA9488539.1"/>
    </source>
</evidence>
<reference evidence="1" key="1">
    <citation type="submission" date="2020-02" db="EMBL/GenBank/DDBJ databases">
        <authorList>
            <person name="Meier V. D."/>
        </authorList>
    </citation>
    <scope>NUCLEOTIDE SEQUENCE</scope>
    <source>
        <strain evidence="1">AVDCRST_MAG09</strain>
    </source>
</reference>
<dbReference type="RefSeq" id="WP_294171370.1">
    <property type="nucleotide sequence ID" value="NZ_CADCVZ010000001.1"/>
</dbReference>